<protein>
    <submittedName>
        <fullName evidence="1">Uncharacterized protein</fullName>
    </submittedName>
</protein>
<comment type="caution">
    <text evidence="1">The sequence shown here is derived from an EMBL/GenBank/DDBJ whole genome shotgun (WGS) entry which is preliminary data.</text>
</comment>
<evidence type="ECO:0000313" key="1">
    <source>
        <dbReference type="EMBL" id="KAK4024183.1"/>
    </source>
</evidence>
<accession>A0ABR0AGC8</accession>
<reference evidence="1 2" key="1">
    <citation type="journal article" date="2023" name="Nucleic Acids Res.">
        <title>The hologenome of Daphnia magna reveals possible DNA methylation and microbiome-mediated evolution of the host genome.</title>
        <authorList>
            <person name="Chaturvedi A."/>
            <person name="Li X."/>
            <person name="Dhandapani V."/>
            <person name="Marshall H."/>
            <person name="Kissane S."/>
            <person name="Cuenca-Cambronero M."/>
            <person name="Asole G."/>
            <person name="Calvet F."/>
            <person name="Ruiz-Romero M."/>
            <person name="Marangio P."/>
            <person name="Guigo R."/>
            <person name="Rago D."/>
            <person name="Mirbahai L."/>
            <person name="Eastwood N."/>
            <person name="Colbourne J.K."/>
            <person name="Zhou J."/>
            <person name="Mallon E."/>
            <person name="Orsini L."/>
        </authorList>
    </citation>
    <scope>NUCLEOTIDE SEQUENCE [LARGE SCALE GENOMIC DNA]</scope>
    <source>
        <strain evidence="1">LRV0_1</strain>
    </source>
</reference>
<gene>
    <name evidence="1" type="ORF">OUZ56_009570</name>
</gene>
<organism evidence="1 2">
    <name type="scientific">Daphnia magna</name>
    <dbReference type="NCBI Taxonomy" id="35525"/>
    <lineage>
        <taxon>Eukaryota</taxon>
        <taxon>Metazoa</taxon>
        <taxon>Ecdysozoa</taxon>
        <taxon>Arthropoda</taxon>
        <taxon>Crustacea</taxon>
        <taxon>Branchiopoda</taxon>
        <taxon>Diplostraca</taxon>
        <taxon>Cladocera</taxon>
        <taxon>Anomopoda</taxon>
        <taxon>Daphniidae</taxon>
        <taxon>Daphnia</taxon>
    </lineage>
</organism>
<evidence type="ECO:0000313" key="2">
    <source>
        <dbReference type="Proteomes" id="UP001234178"/>
    </source>
</evidence>
<proteinExistence type="predicted"/>
<dbReference type="EMBL" id="JAOYFB010000037">
    <property type="protein sequence ID" value="KAK4024183.1"/>
    <property type="molecule type" value="Genomic_DNA"/>
</dbReference>
<keyword evidence="2" id="KW-1185">Reference proteome</keyword>
<sequence length="81" mass="9478">MLRFIFLLGLQENCKLRLHTLFNLYQAAVRWISTQLRLFTIVTYGNAKKETSKNFGIPGIILLRSKMYSNLHKNSNTDLIF</sequence>
<name>A0ABR0AGC8_9CRUS</name>
<dbReference type="Proteomes" id="UP001234178">
    <property type="component" value="Unassembled WGS sequence"/>
</dbReference>